<dbReference type="AlphaFoldDB" id="A0AAX6I9R0"/>
<accession>A0AAX6I9R0</accession>
<dbReference type="Proteomes" id="UP001140949">
    <property type="component" value="Unassembled WGS sequence"/>
</dbReference>
<keyword evidence="15" id="KW-1185">Reference proteome</keyword>
<evidence type="ECO:0000256" key="11">
    <source>
        <dbReference type="ARBA" id="ARBA00067557"/>
    </source>
</evidence>
<feature type="compositionally biased region" description="Polar residues" evidence="12">
    <location>
        <begin position="1"/>
        <end position="15"/>
    </location>
</feature>
<evidence type="ECO:0000256" key="6">
    <source>
        <dbReference type="ARBA" id="ARBA00023010"/>
    </source>
</evidence>
<evidence type="ECO:0000256" key="9">
    <source>
        <dbReference type="ARBA" id="ARBA00023157"/>
    </source>
</evidence>
<evidence type="ECO:0000313" key="14">
    <source>
        <dbReference type="EMBL" id="KAJ6849653.1"/>
    </source>
</evidence>
<evidence type="ECO:0000256" key="4">
    <source>
        <dbReference type="ARBA" id="ARBA00022927"/>
    </source>
</evidence>
<keyword evidence="10" id="KW-0676">Redox-active center</keyword>
<feature type="compositionally biased region" description="Low complexity" evidence="12">
    <location>
        <begin position="16"/>
        <end position="39"/>
    </location>
</feature>
<evidence type="ECO:0000256" key="10">
    <source>
        <dbReference type="ARBA" id="ARBA00023284"/>
    </source>
</evidence>
<dbReference type="GO" id="GO:0005758">
    <property type="term" value="C:mitochondrial intermembrane space"/>
    <property type="evidence" value="ECO:0007669"/>
    <property type="project" value="UniProtKB-SubCell"/>
</dbReference>
<keyword evidence="9" id="KW-1015">Disulfide bond</keyword>
<comment type="caution">
    <text evidence="14">The sequence shown here is derived from an EMBL/GenBank/DDBJ whole genome shotgun (WGS) entry which is preliminary data.</text>
</comment>
<gene>
    <name evidence="14" type="ORF">M6B38_268065</name>
    <name evidence="13" type="ORF">M6B38_332850</name>
</gene>
<dbReference type="InterPro" id="IPR039289">
    <property type="entry name" value="CHCHD4"/>
</dbReference>
<dbReference type="PANTHER" id="PTHR21622">
    <property type="entry name" value="COILED-COIL-HELIX-COILED-COIL-HELIX DOMAIN CONTAINING 4"/>
    <property type="match status" value="1"/>
</dbReference>
<keyword evidence="4" id="KW-0653">Protein transport</keyword>
<comment type="subcellular location">
    <subcellularLocation>
        <location evidence="2">Mitochondrion intermembrane space</location>
    </subcellularLocation>
    <subcellularLocation>
        <location evidence="1">Peroxisome matrix</location>
    </subcellularLocation>
</comment>
<evidence type="ECO:0000256" key="3">
    <source>
        <dbReference type="ARBA" id="ARBA00022448"/>
    </source>
</evidence>
<protein>
    <recommendedName>
        <fullName evidence="11">Mitochondrial intermembrane space import and assembly protein 40 homolog</fullName>
    </recommendedName>
</protein>
<dbReference type="EMBL" id="JANAVB010003400">
    <property type="protein sequence ID" value="KAJ6849653.1"/>
    <property type="molecule type" value="Genomic_DNA"/>
</dbReference>
<keyword evidence="3" id="KW-0813">Transport</keyword>
<keyword evidence="6" id="KW-0811">Translocation</keyword>
<dbReference type="GO" id="GO:0015035">
    <property type="term" value="F:protein-disulfide reductase activity"/>
    <property type="evidence" value="ECO:0007669"/>
    <property type="project" value="InterPro"/>
</dbReference>
<dbReference type="Gene3D" id="1.10.287.2900">
    <property type="match status" value="1"/>
</dbReference>
<keyword evidence="5" id="KW-0560">Oxidoreductase</keyword>
<proteinExistence type="predicted"/>
<name>A0AAX6I9R0_IRIPA</name>
<evidence type="ECO:0000256" key="12">
    <source>
        <dbReference type="SAM" id="MobiDB-lite"/>
    </source>
</evidence>
<dbReference type="PANTHER" id="PTHR21622:SF0">
    <property type="entry name" value="COILED-COIL-HELIX-COILED-COIL-HELIX DOMAIN CONTAINING 4"/>
    <property type="match status" value="1"/>
</dbReference>
<evidence type="ECO:0000313" key="15">
    <source>
        <dbReference type="Proteomes" id="UP001140949"/>
    </source>
</evidence>
<organism evidence="14 15">
    <name type="scientific">Iris pallida</name>
    <name type="common">Sweet iris</name>
    <dbReference type="NCBI Taxonomy" id="29817"/>
    <lineage>
        <taxon>Eukaryota</taxon>
        <taxon>Viridiplantae</taxon>
        <taxon>Streptophyta</taxon>
        <taxon>Embryophyta</taxon>
        <taxon>Tracheophyta</taxon>
        <taxon>Spermatophyta</taxon>
        <taxon>Magnoliopsida</taxon>
        <taxon>Liliopsida</taxon>
        <taxon>Asparagales</taxon>
        <taxon>Iridaceae</taxon>
        <taxon>Iridoideae</taxon>
        <taxon>Irideae</taxon>
        <taxon>Iris</taxon>
    </lineage>
</organism>
<keyword evidence="7" id="KW-0496">Mitochondrion</keyword>
<dbReference type="EMBL" id="JANAVB010013858">
    <property type="protein sequence ID" value="KAJ6834841.1"/>
    <property type="molecule type" value="Genomic_DNA"/>
</dbReference>
<evidence type="ECO:0000256" key="1">
    <source>
        <dbReference type="ARBA" id="ARBA00004253"/>
    </source>
</evidence>
<reference evidence="14" key="2">
    <citation type="submission" date="2023-04" db="EMBL/GenBank/DDBJ databases">
        <authorList>
            <person name="Bruccoleri R.E."/>
            <person name="Oakeley E.J."/>
            <person name="Faust A.-M."/>
            <person name="Dessus-Babus S."/>
            <person name="Altorfer M."/>
            <person name="Burckhardt D."/>
            <person name="Oertli M."/>
            <person name="Naumann U."/>
            <person name="Petersen F."/>
            <person name="Wong J."/>
        </authorList>
    </citation>
    <scope>NUCLEOTIDE SEQUENCE</scope>
    <source>
        <strain evidence="14">GSM-AAB239-AS_SAM_17_03QT</strain>
        <tissue evidence="14">Leaf</tissue>
    </source>
</reference>
<feature type="region of interest" description="Disordered" evidence="12">
    <location>
        <begin position="1"/>
        <end position="52"/>
    </location>
</feature>
<dbReference type="FunFam" id="1.10.287.2900:FF:000003">
    <property type="entry name" value="mitochondrial intermembrane space import and assembly protein 40"/>
    <property type="match status" value="1"/>
</dbReference>
<evidence type="ECO:0000256" key="2">
    <source>
        <dbReference type="ARBA" id="ARBA00004569"/>
    </source>
</evidence>
<evidence type="ECO:0000256" key="8">
    <source>
        <dbReference type="ARBA" id="ARBA00023140"/>
    </source>
</evidence>
<evidence type="ECO:0000256" key="7">
    <source>
        <dbReference type="ARBA" id="ARBA00023128"/>
    </source>
</evidence>
<dbReference type="GO" id="GO:0045041">
    <property type="term" value="P:protein import into mitochondrial intermembrane space"/>
    <property type="evidence" value="ECO:0007669"/>
    <property type="project" value="InterPro"/>
</dbReference>
<evidence type="ECO:0000313" key="13">
    <source>
        <dbReference type="EMBL" id="KAJ6834841.1"/>
    </source>
</evidence>
<reference evidence="14" key="1">
    <citation type="journal article" date="2023" name="GigaByte">
        <title>Genome assembly of the bearded iris, Iris pallida Lam.</title>
        <authorList>
            <person name="Bruccoleri R.E."/>
            <person name="Oakeley E.J."/>
            <person name="Faust A.M.E."/>
            <person name="Altorfer M."/>
            <person name="Dessus-Babus S."/>
            <person name="Burckhardt D."/>
            <person name="Oertli M."/>
            <person name="Naumann U."/>
            <person name="Petersen F."/>
            <person name="Wong J."/>
        </authorList>
    </citation>
    <scope>NUCLEOTIDE SEQUENCE</scope>
    <source>
        <strain evidence="14">GSM-AAB239-AS_SAM_17_03QT</strain>
    </source>
</reference>
<evidence type="ECO:0000256" key="5">
    <source>
        <dbReference type="ARBA" id="ARBA00023002"/>
    </source>
</evidence>
<sequence length="150" mass="16191">MGQSQSGDASRDLNQSPTPATTSESSPAAASSPPSLEALIAEATDFGGDDENESLDVKAQRALECPCVAELRKGPCGTQFSQAFVCFIKSTAEEKGSDCVSPFILLQNCIKANPDAFPEDVLEDEKEEDEKIQDYKIIAPSWSRETRSRI</sequence>
<keyword evidence="8" id="KW-0576">Peroxisome</keyword>
<dbReference type="GO" id="GO:0005782">
    <property type="term" value="C:peroxisomal matrix"/>
    <property type="evidence" value="ECO:0007669"/>
    <property type="project" value="UniProtKB-SubCell"/>
</dbReference>